<dbReference type="InterPro" id="IPR043128">
    <property type="entry name" value="Rev_trsase/Diguanyl_cyclase"/>
</dbReference>
<keyword evidence="7" id="KW-1185">Reference proteome</keyword>
<name>A0A1M7YHK8_9BACT</name>
<dbReference type="CDD" id="cd01948">
    <property type="entry name" value="EAL"/>
    <property type="match status" value="1"/>
</dbReference>
<dbReference type="EMBL" id="FRFE01000031">
    <property type="protein sequence ID" value="SHO52127.1"/>
    <property type="molecule type" value="Genomic_DNA"/>
</dbReference>
<evidence type="ECO:0000259" key="3">
    <source>
        <dbReference type="PROSITE" id="PS50113"/>
    </source>
</evidence>
<evidence type="ECO:0000313" key="6">
    <source>
        <dbReference type="EMBL" id="SHO52127.1"/>
    </source>
</evidence>
<dbReference type="Pfam" id="PF08269">
    <property type="entry name" value="dCache_2"/>
    <property type="match status" value="1"/>
</dbReference>
<evidence type="ECO:0000313" key="7">
    <source>
        <dbReference type="Proteomes" id="UP000184603"/>
    </source>
</evidence>
<keyword evidence="1" id="KW-0812">Transmembrane</keyword>
<dbReference type="SMART" id="SM00267">
    <property type="entry name" value="GGDEF"/>
    <property type="match status" value="1"/>
</dbReference>
<dbReference type="PROSITE" id="PS50883">
    <property type="entry name" value="EAL"/>
    <property type="match status" value="1"/>
</dbReference>
<protein>
    <submittedName>
        <fullName evidence="6">PAS domain S-box-containing protein/diguanylate cyclase (GGDEF) domain-containing protein</fullName>
    </submittedName>
</protein>
<dbReference type="Proteomes" id="UP000184603">
    <property type="component" value="Unassembled WGS sequence"/>
</dbReference>
<feature type="domain" description="GGDEF" evidence="5">
    <location>
        <begin position="551"/>
        <end position="685"/>
    </location>
</feature>
<feature type="transmembrane region" description="Helical" evidence="1">
    <location>
        <begin position="12"/>
        <end position="34"/>
    </location>
</feature>
<dbReference type="OrthoDB" id="9759431at2"/>
<dbReference type="InterPro" id="IPR035919">
    <property type="entry name" value="EAL_sf"/>
</dbReference>
<feature type="transmembrane region" description="Helical" evidence="1">
    <location>
        <begin position="306"/>
        <end position="325"/>
    </location>
</feature>
<dbReference type="SUPFAM" id="SSF55785">
    <property type="entry name" value="PYP-like sensor domain (PAS domain)"/>
    <property type="match status" value="1"/>
</dbReference>
<dbReference type="PANTHER" id="PTHR44757">
    <property type="entry name" value="DIGUANYLATE CYCLASE DGCP"/>
    <property type="match status" value="1"/>
</dbReference>
<evidence type="ECO:0000256" key="1">
    <source>
        <dbReference type="SAM" id="Phobius"/>
    </source>
</evidence>
<dbReference type="InterPro" id="IPR000700">
    <property type="entry name" value="PAS-assoc_C"/>
</dbReference>
<dbReference type="Gene3D" id="3.30.450.20">
    <property type="entry name" value="PAS domain"/>
    <property type="match status" value="3"/>
</dbReference>
<organism evidence="6 7">
    <name type="scientific">Desulfopila aestuarii DSM 18488</name>
    <dbReference type="NCBI Taxonomy" id="1121416"/>
    <lineage>
        <taxon>Bacteria</taxon>
        <taxon>Pseudomonadati</taxon>
        <taxon>Thermodesulfobacteriota</taxon>
        <taxon>Desulfobulbia</taxon>
        <taxon>Desulfobulbales</taxon>
        <taxon>Desulfocapsaceae</taxon>
        <taxon>Desulfopila</taxon>
    </lineage>
</organism>
<dbReference type="CDD" id="cd01949">
    <property type="entry name" value="GGDEF"/>
    <property type="match status" value="1"/>
</dbReference>
<feature type="domain" description="EAL" evidence="4">
    <location>
        <begin position="694"/>
        <end position="946"/>
    </location>
</feature>
<dbReference type="InterPro" id="IPR029787">
    <property type="entry name" value="Nucleotide_cyclase"/>
</dbReference>
<dbReference type="SUPFAM" id="SSF55073">
    <property type="entry name" value="Nucleotide cyclase"/>
    <property type="match status" value="1"/>
</dbReference>
<dbReference type="PROSITE" id="PS50112">
    <property type="entry name" value="PAS"/>
    <property type="match status" value="1"/>
</dbReference>
<dbReference type="PANTHER" id="PTHR44757:SF2">
    <property type="entry name" value="BIOFILM ARCHITECTURE MAINTENANCE PROTEIN MBAA"/>
    <property type="match status" value="1"/>
</dbReference>
<dbReference type="InterPro" id="IPR052155">
    <property type="entry name" value="Biofilm_reg_signaling"/>
</dbReference>
<dbReference type="CDD" id="cd12912">
    <property type="entry name" value="PDC2_MCP_like"/>
    <property type="match status" value="2"/>
</dbReference>
<dbReference type="RefSeq" id="WP_073615791.1">
    <property type="nucleotide sequence ID" value="NZ_FRFE01000031.1"/>
</dbReference>
<evidence type="ECO:0000259" key="5">
    <source>
        <dbReference type="PROSITE" id="PS50887"/>
    </source>
</evidence>
<proteinExistence type="predicted"/>
<dbReference type="Pfam" id="PF00990">
    <property type="entry name" value="GGDEF"/>
    <property type="match status" value="1"/>
</dbReference>
<keyword evidence="1" id="KW-1133">Transmembrane helix</keyword>
<dbReference type="InterPro" id="IPR000160">
    <property type="entry name" value="GGDEF_dom"/>
</dbReference>
<dbReference type="SMART" id="SM00052">
    <property type="entry name" value="EAL"/>
    <property type="match status" value="1"/>
</dbReference>
<gene>
    <name evidence="6" type="ORF">SAMN02745220_04382</name>
</gene>
<dbReference type="NCBIfam" id="TIGR00229">
    <property type="entry name" value="sensory_box"/>
    <property type="match status" value="1"/>
</dbReference>
<feature type="domain" description="PAS" evidence="2">
    <location>
        <begin position="394"/>
        <end position="450"/>
    </location>
</feature>
<dbReference type="PROSITE" id="PS50113">
    <property type="entry name" value="PAC"/>
    <property type="match status" value="1"/>
</dbReference>
<dbReference type="InterPro" id="IPR035965">
    <property type="entry name" value="PAS-like_dom_sf"/>
</dbReference>
<dbReference type="Gene3D" id="6.10.340.10">
    <property type="match status" value="1"/>
</dbReference>
<evidence type="ECO:0000259" key="2">
    <source>
        <dbReference type="PROSITE" id="PS50112"/>
    </source>
</evidence>
<feature type="domain" description="PAC" evidence="3">
    <location>
        <begin position="467"/>
        <end position="519"/>
    </location>
</feature>
<dbReference type="AlphaFoldDB" id="A0A1M7YHK8"/>
<dbReference type="SMART" id="SM00086">
    <property type="entry name" value="PAC"/>
    <property type="match status" value="1"/>
</dbReference>
<dbReference type="Gene3D" id="3.20.20.450">
    <property type="entry name" value="EAL domain"/>
    <property type="match status" value="1"/>
</dbReference>
<dbReference type="PROSITE" id="PS50887">
    <property type="entry name" value="GGDEF"/>
    <property type="match status" value="1"/>
</dbReference>
<dbReference type="STRING" id="1121416.SAMN02745220_04382"/>
<dbReference type="Pfam" id="PF13426">
    <property type="entry name" value="PAS_9"/>
    <property type="match status" value="1"/>
</dbReference>
<dbReference type="SMART" id="SM00091">
    <property type="entry name" value="PAS"/>
    <property type="match status" value="1"/>
</dbReference>
<dbReference type="SUPFAM" id="SSF141868">
    <property type="entry name" value="EAL domain-like"/>
    <property type="match status" value="1"/>
</dbReference>
<accession>A0A1M7YHK8</accession>
<dbReference type="InterPro" id="IPR004010">
    <property type="entry name" value="Double_Cache_2"/>
</dbReference>
<dbReference type="CDD" id="cd00130">
    <property type="entry name" value="PAS"/>
    <property type="match status" value="1"/>
</dbReference>
<dbReference type="InterPro" id="IPR001610">
    <property type="entry name" value="PAC"/>
</dbReference>
<dbReference type="NCBIfam" id="TIGR00254">
    <property type="entry name" value="GGDEF"/>
    <property type="match status" value="1"/>
</dbReference>
<keyword evidence="1" id="KW-0472">Membrane</keyword>
<dbReference type="InterPro" id="IPR000014">
    <property type="entry name" value="PAS"/>
</dbReference>
<dbReference type="InterPro" id="IPR001633">
    <property type="entry name" value="EAL_dom"/>
</dbReference>
<dbReference type="Gene3D" id="3.30.70.270">
    <property type="match status" value="1"/>
</dbReference>
<sequence>MFNKARLSYTIFFTVSTSFFSLFFLGSWIAYVLIEGVIARHLDENLVKTVKGIRQIVETSATLSSRSYLRAVAEQHLATINMQYLRSLSGEISTNDAQQESRSRILVKAIGSSGYTYILNSHGVLQSHPVSLLQGKDISEWQFVKEQINRKKGFLEYEWQNPGEVKPREKVLYMDYFDPWDWIISVTAYRDELVQLINAGDFRNEIMSIKIAERGYPFVIDEKGLVLAHPTMSGNVLAWDNEYRELFSKMINAKQGKVFYDWPDPETKEKKKKVAVFETIDQLGWVVAASGYVSDFYGPLQSLKKLFIVLVCVGLLLAFIISYYLSTYITAPLNSLLKRISAEQDLHHMGKGSDSDKNEIEELSDHFSLYMSQLGDNNEKLRQLLEEQKKSSLDLNIYKEIFENIVEGIAITDNQGTIVRANPAFEKITGYSAEEAIGHNPRILKSDRHPPEFYTEMWSMIETKGYWSGKIWNKRKNGEVYPEWLTISAVRDKLGKVSNYAAVFNDITELVEHQERIQYLAYHDDLTGLPNRLMALEQLRKMISECTRKNEKLICLVCDLDNFKTFNDSLGHEEGDRLLRLVVDRLRPLLRLEDVLGRIGGDEFVILAKTRGASEEYARSISERVFSACIESIQLGEQRIYMAMSIGIALFPEDADEPDELIKRAMLALNSAEKTKGSSFCFYNPAMEIEVQKKISYLVKIREGLRNNEFIPFYQPKVNLVTGKVSGMEALARWISDGHLVSPGDFIPVAEDSGLIIQMSQQIYEKAFSETAALIEEGYNLKLSVNLSPIQLQSDSFLEDLLAQQQKSGLATEYIELEITESTLFENTDQVLLLLRDIVDAGFTISIDDFGTGYSSLQYLKQLPLNTLKIDMSFVTGIGQNQDDEQLVRTIALLAKQFGLQIVAEGVEEKAQAEFLRQLGCNDGQGYYFAKPMKLEDFRSWLNSAS</sequence>
<dbReference type="Pfam" id="PF00563">
    <property type="entry name" value="EAL"/>
    <property type="match status" value="1"/>
</dbReference>
<evidence type="ECO:0000259" key="4">
    <source>
        <dbReference type="PROSITE" id="PS50883"/>
    </source>
</evidence>
<reference evidence="6 7" key="1">
    <citation type="submission" date="2016-12" db="EMBL/GenBank/DDBJ databases">
        <authorList>
            <person name="Song W.-J."/>
            <person name="Kurnit D.M."/>
        </authorList>
    </citation>
    <scope>NUCLEOTIDE SEQUENCE [LARGE SCALE GENOMIC DNA]</scope>
    <source>
        <strain evidence="6 7">DSM 18488</strain>
    </source>
</reference>